<dbReference type="PANTHER" id="PTHR10947:SF0">
    <property type="entry name" value="PHENYLALANINE--TRNA LIGASE BETA SUBUNIT"/>
    <property type="match status" value="1"/>
</dbReference>
<evidence type="ECO:0000256" key="13">
    <source>
        <dbReference type="ARBA" id="ARBA00023146"/>
    </source>
</evidence>
<keyword evidence="6 15" id="KW-0436">Ligase</keyword>
<protein>
    <recommendedName>
        <fullName evidence="15">Phenylalanine--tRNA ligase beta subunit</fullName>
        <ecNumber evidence="15">6.1.1.20</ecNumber>
    </recommendedName>
    <alternativeName>
        <fullName evidence="15">Phenylalanyl-tRNA synthetase beta subunit</fullName>
        <shortName evidence="15">PheRS</shortName>
    </alternativeName>
</protein>
<dbReference type="InterPro" id="IPR005121">
    <property type="entry name" value="Fdx_antiC-bd"/>
</dbReference>
<keyword evidence="9 15" id="KW-0067">ATP-binding</keyword>
<accession>A0A3N2QBY9</accession>
<dbReference type="GO" id="GO:0005524">
    <property type="term" value="F:ATP binding"/>
    <property type="evidence" value="ECO:0007669"/>
    <property type="project" value="UniProtKB-UniRule"/>
</dbReference>
<dbReference type="Gene3D" id="3.30.70.380">
    <property type="entry name" value="Ferrodoxin-fold anticodon-binding domain"/>
    <property type="match status" value="1"/>
</dbReference>
<dbReference type="NCBIfam" id="TIGR00472">
    <property type="entry name" value="pheT_bact"/>
    <property type="match status" value="1"/>
</dbReference>
<dbReference type="SMART" id="SM00896">
    <property type="entry name" value="FDX-ACB"/>
    <property type="match status" value="1"/>
</dbReference>
<evidence type="ECO:0000256" key="16">
    <source>
        <dbReference type="PROSITE-ProRule" id="PRU00209"/>
    </source>
</evidence>
<evidence type="ECO:0000256" key="14">
    <source>
        <dbReference type="ARBA" id="ARBA00049255"/>
    </source>
</evidence>
<evidence type="ECO:0000256" key="6">
    <source>
        <dbReference type="ARBA" id="ARBA00022598"/>
    </source>
</evidence>
<keyword evidence="8 15" id="KW-0547">Nucleotide-binding</keyword>
<evidence type="ECO:0000256" key="9">
    <source>
        <dbReference type="ARBA" id="ARBA00022840"/>
    </source>
</evidence>
<dbReference type="InterPro" id="IPR045864">
    <property type="entry name" value="aa-tRNA-synth_II/BPL/LPL"/>
</dbReference>
<dbReference type="SUPFAM" id="SSF55681">
    <property type="entry name" value="Class II aaRS and biotin synthetases"/>
    <property type="match status" value="1"/>
</dbReference>
<keyword evidence="10 15" id="KW-0460">Magnesium</keyword>
<evidence type="ECO:0000256" key="2">
    <source>
        <dbReference type="ARBA" id="ARBA00008653"/>
    </source>
</evidence>
<keyword evidence="5 16" id="KW-0820">tRNA-binding</keyword>
<feature type="binding site" evidence="15">
    <location>
        <position position="472"/>
    </location>
    <ligand>
        <name>Mg(2+)</name>
        <dbReference type="ChEBI" id="CHEBI:18420"/>
        <note>shared with alpha subunit</note>
    </ligand>
</feature>
<evidence type="ECO:0000259" key="18">
    <source>
        <dbReference type="PROSITE" id="PS51447"/>
    </source>
</evidence>
<feature type="binding site" evidence="15">
    <location>
        <position position="471"/>
    </location>
    <ligand>
        <name>Mg(2+)</name>
        <dbReference type="ChEBI" id="CHEBI:18420"/>
        <note>shared with alpha subunit</note>
    </ligand>
</feature>
<evidence type="ECO:0000256" key="15">
    <source>
        <dbReference type="HAMAP-Rule" id="MF_00283"/>
    </source>
</evidence>
<dbReference type="FunFam" id="2.40.50.140:FF:000045">
    <property type="entry name" value="Phenylalanine--tRNA ligase beta subunit"/>
    <property type="match status" value="1"/>
</dbReference>
<dbReference type="HAMAP" id="MF_00283">
    <property type="entry name" value="Phe_tRNA_synth_beta1"/>
    <property type="match status" value="1"/>
</dbReference>
<keyword evidence="4 15" id="KW-0963">Cytoplasm</keyword>
<dbReference type="AlphaFoldDB" id="A0A3N2QBY9"/>
<dbReference type="GO" id="GO:0004826">
    <property type="term" value="F:phenylalanine-tRNA ligase activity"/>
    <property type="evidence" value="ECO:0007669"/>
    <property type="project" value="UniProtKB-UniRule"/>
</dbReference>
<evidence type="ECO:0000256" key="4">
    <source>
        <dbReference type="ARBA" id="ARBA00022490"/>
    </source>
</evidence>
<name>A0A3N2QBY9_9BACT</name>
<evidence type="ECO:0000313" key="20">
    <source>
        <dbReference type="EMBL" id="ROT47092.1"/>
    </source>
</evidence>
<dbReference type="Gene3D" id="2.40.50.140">
    <property type="entry name" value="Nucleic acid-binding proteins"/>
    <property type="match status" value="1"/>
</dbReference>
<keyword evidence="21" id="KW-1185">Reference proteome</keyword>
<comment type="catalytic activity">
    <reaction evidence="14 15">
        <text>tRNA(Phe) + L-phenylalanine + ATP = L-phenylalanyl-tRNA(Phe) + AMP + diphosphate + H(+)</text>
        <dbReference type="Rhea" id="RHEA:19413"/>
        <dbReference type="Rhea" id="RHEA-COMP:9668"/>
        <dbReference type="Rhea" id="RHEA-COMP:9699"/>
        <dbReference type="ChEBI" id="CHEBI:15378"/>
        <dbReference type="ChEBI" id="CHEBI:30616"/>
        <dbReference type="ChEBI" id="CHEBI:33019"/>
        <dbReference type="ChEBI" id="CHEBI:58095"/>
        <dbReference type="ChEBI" id="CHEBI:78442"/>
        <dbReference type="ChEBI" id="CHEBI:78531"/>
        <dbReference type="ChEBI" id="CHEBI:456215"/>
        <dbReference type="EC" id="6.1.1.20"/>
    </reaction>
</comment>
<evidence type="ECO:0000256" key="12">
    <source>
        <dbReference type="ARBA" id="ARBA00022917"/>
    </source>
</evidence>
<dbReference type="InterPro" id="IPR041616">
    <property type="entry name" value="PheRS_beta_core"/>
</dbReference>
<dbReference type="SUPFAM" id="SSF50249">
    <property type="entry name" value="Nucleic acid-binding proteins"/>
    <property type="match status" value="1"/>
</dbReference>
<organism evidence="20 21">
    <name type="scientific">Candidatus Cardinium hertigii</name>
    <dbReference type="NCBI Taxonomy" id="247481"/>
    <lineage>
        <taxon>Bacteria</taxon>
        <taxon>Pseudomonadati</taxon>
        <taxon>Bacteroidota</taxon>
        <taxon>Cytophagia</taxon>
        <taxon>Cytophagales</taxon>
        <taxon>Amoebophilaceae</taxon>
        <taxon>Candidatus Cardinium</taxon>
    </lineage>
</organism>
<dbReference type="SMART" id="SM00873">
    <property type="entry name" value="B3_4"/>
    <property type="match status" value="1"/>
</dbReference>
<comment type="cofactor">
    <cofactor evidence="15">
        <name>Mg(2+)</name>
        <dbReference type="ChEBI" id="CHEBI:18420"/>
    </cofactor>
    <text evidence="15">Binds 2 magnesium ions per tetramer.</text>
</comment>
<evidence type="ECO:0000256" key="5">
    <source>
        <dbReference type="ARBA" id="ARBA00022555"/>
    </source>
</evidence>
<comment type="subcellular location">
    <subcellularLocation>
        <location evidence="1 15">Cytoplasm</location>
    </subcellularLocation>
</comment>
<dbReference type="FunFam" id="3.30.70.380:FF:000001">
    <property type="entry name" value="Phenylalanine--tRNA ligase beta subunit"/>
    <property type="match status" value="1"/>
</dbReference>
<dbReference type="SUPFAM" id="SSF56037">
    <property type="entry name" value="PheT/TilS domain"/>
    <property type="match status" value="1"/>
</dbReference>
<dbReference type="PROSITE" id="PS50886">
    <property type="entry name" value="TRBD"/>
    <property type="match status" value="1"/>
</dbReference>
<dbReference type="Pfam" id="PF01588">
    <property type="entry name" value="tRNA_bind"/>
    <property type="match status" value="1"/>
</dbReference>
<dbReference type="SUPFAM" id="SSF54991">
    <property type="entry name" value="Anticodon-binding domain of PheRS"/>
    <property type="match status" value="1"/>
</dbReference>
<dbReference type="InterPro" id="IPR036690">
    <property type="entry name" value="Fdx_antiC-bd_sf"/>
</dbReference>
<reference evidence="20 21" key="1">
    <citation type="submission" date="2018-09" db="EMBL/GenBank/DDBJ databases">
        <title>Comparative Genomics of Wolbachia-Cardinium Dual Endosymbiosis in a Plant-Parasitic Nematode.</title>
        <authorList>
            <person name="Brown A.M.V."/>
            <person name="Wasala S.K."/>
            <person name="Howe D.K."/>
            <person name="Peetz A.B."/>
            <person name="Zasada I.A."/>
            <person name="Denver D.R."/>
        </authorList>
    </citation>
    <scope>NUCLEOTIDE SEQUENCE [LARGE SCALE GENOMIC DNA]</scope>
    <source>
        <strain evidence="20 21">Pp_1</strain>
    </source>
</reference>
<dbReference type="SUPFAM" id="SSF46955">
    <property type="entry name" value="Putative DNA-binding domain"/>
    <property type="match status" value="1"/>
</dbReference>
<comment type="caution">
    <text evidence="20">The sequence shown here is derived from an EMBL/GenBank/DDBJ whole genome shotgun (WGS) entry which is preliminary data.</text>
</comment>
<feature type="binding site" evidence="15">
    <location>
        <position position="468"/>
    </location>
    <ligand>
        <name>Mg(2+)</name>
        <dbReference type="ChEBI" id="CHEBI:18420"/>
        <note>shared with alpha subunit</note>
    </ligand>
</feature>
<comment type="similarity">
    <text evidence="2 15">Belongs to the phenylalanyl-tRNA synthetase beta subunit family. Type 1 subfamily.</text>
</comment>
<dbReference type="PROSITE" id="PS51447">
    <property type="entry name" value="FDX_ACB"/>
    <property type="match status" value="1"/>
</dbReference>
<dbReference type="InterPro" id="IPR005146">
    <property type="entry name" value="B3/B4_tRNA-bd"/>
</dbReference>
<dbReference type="InterPro" id="IPR002547">
    <property type="entry name" value="tRNA-bd_dom"/>
</dbReference>
<feature type="domain" description="FDX-ACB" evidence="18">
    <location>
        <begin position="707"/>
        <end position="800"/>
    </location>
</feature>
<dbReference type="EMBL" id="RARA01000026">
    <property type="protein sequence ID" value="ROT47092.1"/>
    <property type="molecule type" value="Genomic_DNA"/>
</dbReference>
<dbReference type="Gene3D" id="3.50.40.10">
    <property type="entry name" value="Phenylalanyl-trna Synthetase, Chain B, domain 3"/>
    <property type="match status" value="1"/>
</dbReference>
<evidence type="ECO:0000259" key="17">
    <source>
        <dbReference type="PROSITE" id="PS50886"/>
    </source>
</evidence>
<evidence type="ECO:0000256" key="1">
    <source>
        <dbReference type="ARBA" id="ARBA00004496"/>
    </source>
</evidence>
<keyword evidence="11 16" id="KW-0694">RNA-binding</keyword>
<dbReference type="GO" id="GO:0006432">
    <property type="term" value="P:phenylalanyl-tRNA aminoacylation"/>
    <property type="evidence" value="ECO:0007669"/>
    <property type="project" value="UniProtKB-UniRule"/>
</dbReference>
<evidence type="ECO:0000256" key="7">
    <source>
        <dbReference type="ARBA" id="ARBA00022723"/>
    </source>
</evidence>
<dbReference type="PROSITE" id="PS51483">
    <property type="entry name" value="B5"/>
    <property type="match status" value="1"/>
</dbReference>
<dbReference type="GO" id="GO:0000287">
    <property type="term" value="F:magnesium ion binding"/>
    <property type="evidence" value="ECO:0007669"/>
    <property type="project" value="UniProtKB-UniRule"/>
</dbReference>
<dbReference type="CDD" id="cd02796">
    <property type="entry name" value="tRNA_bind_bactPheRS"/>
    <property type="match status" value="1"/>
</dbReference>
<dbReference type="Pfam" id="PF03147">
    <property type="entry name" value="FDX-ACB"/>
    <property type="match status" value="1"/>
</dbReference>
<dbReference type="GO" id="GO:0009328">
    <property type="term" value="C:phenylalanine-tRNA ligase complex"/>
    <property type="evidence" value="ECO:0007669"/>
    <property type="project" value="TreeGrafter"/>
</dbReference>
<feature type="binding site" evidence="15">
    <location>
        <position position="462"/>
    </location>
    <ligand>
        <name>Mg(2+)</name>
        <dbReference type="ChEBI" id="CHEBI:18420"/>
        <note>shared with alpha subunit</note>
    </ligand>
</feature>
<evidence type="ECO:0000256" key="11">
    <source>
        <dbReference type="ARBA" id="ARBA00022884"/>
    </source>
</evidence>
<dbReference type="InterPro" id="IPR005147">
    <property type="entry name" value="tRNA_synthase_B5-dom"/>
</dbReference>
<evidence type="ECO:0000313" key="21">
    <source>
        <dbReference type="Proteomes" id="UP000270927"/>
    </source>
</evidence>
<dbReference type="Gene3D" id="3.30.56.10">
    <property type="match status" value="2"/>
</dbReference>
<evidence type="ECO:0000256" key="8">
    <source>
        <dbReference type="ARBA" id="ARBA00022741"/>
    </source>
</evidence>
<dbReference type="GO" id="GO:0000049">
    <property type="term" value="F:tRNA binding"/>
    <property type="evidence" value="ECO:0007669"/>
    <property type="project" value="UniProtKB-UniRule"/>
</dbReference>
<dbReference type="Pfam" id="PF03483">
    <property type="entry name" value="B3_4"/>
    <property type="match status" value="1"/>
</dbReference>
<comment type="subunit">
    <text evidence="3 15">Tetramer of two alpha and two beta subunits.</text>
</comment>
<sequence>MKISLNWLKSYIDLPVNTLELATLLTQRGLEVTQIHPTIKGGLEGLIIGQVISCTPHPNADRLQKTLVDVGSAKPLSIICGAPNIQVGLKVIVAPVGTIIYNYIAQIPFQIKKVKIRGELSEGMICSEKEIGLGPADEGILALATTLPAGTAAKVYFKDVLDEILDIDITPNRADACSHLGVARDLKAILHLPITLPTVDAFSTVPCSLPLKISSVDSILCPRYCGLLLKNVTVQPSPTWLCTRLASIGVKAINNVVDVTNFILYALGQPLHAFDYDTLLGKEIMVKQWSPGERFMGLDGVERTLTGDELMICDVAGPIAIAGVLGGIRTSITHTTQNIFIESAYFNPTAIGTTARQHNLSTAAAFRFERGTDPNMVLYALKRAAVWLQQLMPAAEISEVIDLYPTKLAHFTIPITYAKITRCLGTVMSPTLIKQITTDLEIDIEDETHEGFRAKVPPYRVDVTREIDFIEEIARIYGYDALSITGNLTTAYLAPKNKIDQAYKIEQEISKMLAANSYYEIWTNSLSKTYDVAMWGQEKEISILNPLSTSTNVLRHTLLFSGLEVIAYNFARRQCDLKFFEFGKVYSQVDSEYKEEKRLAIWLTGQIEEPNWVQQLGPVTLQQLRMTIEQLTQKLGIIDLSYGEITHPYYKQAAQVTHQGVEVMTLGQVKPSILNYFSIAQPVFFADIQWNKILEINRLHRLYLPISKFPAVKRDLALVVNKTVLFENIKDLVLKKGHKNIQAVKLFDVYEGIHLPADKKSYAIRFTLQDKEKTLDDTRIDQIMHQLMQTFERDLNAIIRR</sequence>
<keyword evidence="7 15" id="KW-0479">Metal-binding</keyword>
<dbReference type="Pfam" id="PF17759">
    <property type="entry name" value="tRNA_synthFbeta"/>
    <property type="match status" value="1"/>
</dbReference>
<feature type="domain" description="B5" evidence="19">
    <location>
        <begin position="408"/>
        <end position="484"/>
    </location>
</feature>
<dbReference type="OrthoDB" id="9805455at2"/>
<evidence type="ECO:0000256" key="3">
    <source>
        <dbReference type="ARBA" id="ARBA00011209"/>
    </source>
</evidence>
<dbReference type="Gene3D" id="3.30.930.10">
    <property type="entry name" value="Bira Bifunctional Protein, Domain 2"/>
    <property type="match status" value="1"/>
</dbReference>
<keyword evidence="12 15" id="KW-0648">Protein biosynthesis</keyword>
<proteinExistence type="inferred from homology"/>
<feature type="domain" description="TRNA-binding" evidence="17">
    <location>
        <begin position="40"/>
        <end position="154"/>
    </location>
</feature>
<evidence type="ECO:0000259" key="19">
    <source>
        <dbReference type="PROSITE" id="PS51483"/>
    </source>
</evidence>
<evidence type="ECO:0000256" key="10">
    <source>
        <dbReference type="ARBA" id="ARBA00022842"/>
    </source>
</evidence>
<dbReference type="InterPro" id="IPR020825">
    <property type="entry name" value="Phe-tRNA_synthase-like_B3/B4"/>
</dbReference>
<dbReference type="InterPro" id="IPR012340">
    <property type="entry name" value="NA-bd_OB-fold"/>
</dbReference>
<dbReference type="RefSeq" id="WP_123663341.1">
    <property type="nucleotide sequence ID" value="NZ_RARA01000026.1"/>
</dbReference>
<dbReference type="InterPro" id="IPR045060">
    <property type="entry name" value="Phe-tRNA-ligase_IIc_bsu"/>
</dbReference>
<dbReference type="InterPro" id="IPR004532">
    <property type="entry name" value="Phe-tRNA-ligase_IIc_bsu_bact"/>
</dbReference>
<keyword evidence="13 15" id="KW-0030">Aminoacyl-tRNA synthetase</keyword>
<gene>
    <name evidence="15" type="primary">pheT</name>
    <name evidence="20" type="ORF">EDM02_04350</name>
</gene>
<dbReference type="PANTHER" id="PTHR10947">
    <property type="entry name" value="PHENYLALANYL-TRNA SYNTHETASE BETA CHAIN AND LEUCINE-RICH REPEAT-CONTAINING PROTEIN 47"/>
    <property type="match status" value="1"/>
</dbReference>
<dbReference type="EC" id="6.1.1.20" evidence="15"/>
<dbReference type="SMART" id="SM00874">
    <property type="entry name" value="B5"/>
    <property type="match status" value="1"/>
</dbReference>
<dbReference type="Pfam" id="PF03484">
    <property type="entry name" value="B5"/>
    <property type="match status" value="1"/>
</dbReference>
<dbReference type="InterPro" id="IPR033714">
    <property type="entry name" value="tRNA_bind_bactPheRS"/>
</dbReference>
<dbReference type="Proteomes" id="UP000270927">
    <property type="component" value="Unassembled WGS sequence"/>
</dbReference>
<dbReference type="InterPro" id="IPR009061">
    <property type="entry name" value="DNA-bd_dom_put_sf"/>
</dbReference>